<comment type="caution">
    <text evidence="1">The sequence shown here is derived from an EMBL/GenBank/DDBJ whole genome shotgun (WGS) entry which is preliminary data.</text>
</comment>
<keyword evidence="2" id="KW-1185">Reference proteome</keyword>
<dbReference type="PANTHER" id="PTHR46422">
    <property type="entry name" value="SERINE/THREONINE-PROTEIN PHOSPHATASE BSL3"/>
    <property type="match status" value="1"/>
</dbReference>
<organism evidence="1 2">
    <name type="scientific">Eruca vesicaria subsp. sativa</name>
    <name type="common">Garden rocket</name>
    <name type="synonym">Eruca sativa</name>
    <dbReference type="NCBI Taxonomy" id="29727"/>
    <lineage>
        <taxon>Eukaryota</taxon>
        <taxon>Viridiplantae</taxon>
        <taxon>Streptophyta</taxon>
        <taxon>Embryophyta</taxon>
        <taxon>Tracheophyta</taxon>
        <taxon>Spermatophyta</taxon>
        <taxon>Magnoliopsida</taxon>
        <taxon>eudicotyledons</taxon>
        <taxon>Gunneridae</taxon>
        <taxon>Pentapetalae</taxon>
        <taxon>rosids</taxon>
        <taxon>malvids</taxon>
        <taxon>Brassicales</taxon>
        <taxon>Brassicaceae</taxon>
        <taxon>Brassiceae</taxon>
        <taxon>Eruca</taxon>
    </lineage>
</organism>
<dbReference type="CDD" id="cd04480">
    <property type="entry name" value="RPA1_DBD_A_like"/>
    <property type="match status" value="1"/>
</dbReference>
<dbReference type="Gene3D" id="2.120.10.80">
    <property type="entry name" value="Kelch-type beta propeller"/>
    <property type="match status" value="1"/>
</dbReference>
<reference evidence="1 2" key="1">
    <citation type="submission" date="2022-03" db="EMBL/GenBank/DDBJ databases">
        <authorList>
            <person name="Macdonald S."/>
            <person name="Ahmed S."/>
            <person name="Newling K."/>
        </authorList>
    </citation>
    <scope>NUCLEOTIDE SEQUENCE [LARGE SCALE GENOMIC DNA]</scope>
</reference>
<dbReference type="AlphaFoldDB" id="A0ABC8LRJ4"/>
<dbReference type="Proteomes" id="UP001642260">
    <property type="component" value="Unassembled WGS sequence"/>
</dbReference>
<dbReference type="PANTHER" id="PTHR46422:SF6">
    <property type="entry name" value="SERINE_THREONINE-PROTEIN PHOSPHATASE BSL1"/>
    <property type="match status" value="1"/>
</dbReference>
<evidence type="ECO:0000313" key="2">
    <source>
        <dbReference type="Proteomes" id="UP001642260"/>
    </source>
</evidence>
<name>A0ABC8LRJ4_ERUVS</name>
<accession>A0ABC8LRJ4</accession>
<protein>
    <submittedName>
        <fullName evidence="1">Uncharacterized protein</fullName>
    </submittedName>
</protein>
<gene>
    <name evidence="1" type="ORF">ERUC_LOCUS38793</name>
</gene>
<dbReference type="InterPro" id="IPR015915">
    <property type="entry name" value="Kelch-typ_b-propeller"/>
</dbReference>
<sequence>MASSDAILPQTAFDSLQLDSKNIKKQGEFMGITLLLSDEMDSLIIHGFIPAARAAFYCPSLREGSVLQVSRFEVARCTKTNKITDEIVIPTVEVRFSDLSDRNSSWKAYPKSFEYCLLKPAGEPPSSRAAHVQLLSAPWSFFRVALARLGILPMILWETSSLSDAWALDTAQKPYVWQRLNPDGYRPSARMYASGSASFDGMFLLCGGRDKLGAPLGDASGLLMHRNGQWEWILAPGVAPSPRYQHSAVFVGARLHISGGVLRGDRMIDAEATVAGRYFECVSTIDDVRQLLGIIFPAATEKLRPPEDLLC</sequence>
<proteinExistence type="predicted"/>
<evidence type="ECO:0000313" key="1">
    <source>
        <dbReference type="EMBL" id="CAH8386310.1"/>
    </source>
</evidence>
<dbReference type="EMBL" id="CAKOAT010708486">
    <property type="protein sequence ID" value="CAH8386310.1"/>
    <property type="molecule type" value="Genomic_DNA"/>
</dbReference>
<dbReference type="SUPFAM" id="SSF117281">
    <property type="entry name" value="Kelch motif"/>
    <property type="match status" value="1"/>
</dbReference>